<organism evidence="1 2">
    <name type="scientific">Cerrena zonata</name>
    <dbReference type="NCBI Taxonomy" id="2478898"/>
    <lineage>
        <taxon>Eukaryota</taxon>
        <taxon>Fungi</taxon>
        <taxon>Dikarya</taxon>
        <taxon>Basidiomycota</taxon>
        <taxon>Agaricomycotina</taxon>
        <taxon>Agaricomycetes</taxon>
        <taxon>Polyporales</taxon>
        <taxon>Cerrenaceae</taxon>
        <taxon>Cerrena</taxon>
    </lineage>
</organism>
<dbReference type="PANTHER" id="PTHR45458:SF3">
    <property type="entry name" value="CHAIN DEHYDROGENASE (ATSC), PUTATIVE-RELATED"/>
    <property type="match status" value="1"/>
</dbReference>
<evidence type="ECO:0000313" key="2">
    <source>
        <dbReference type="Proteomes" id="UP001385951"/>
    </source>
</evidence>
<gene>
    <name evidence="1" type="ORF">QCA50_010000</name>
</gene>
<dbReference type="AlphaFoldDB" id="A0AAW0G0R5"/>
<dbReference type="GO" id="GO:0016616">
    <property type="term" value="F:oxidoreductase activity, acting on the CH-OH group of donors, NAD or NADP as acceptor"/>
    <property type="evidence" value="ECO:0007669"/>
    <property type="project" value="TreeGrafter"/>
</dbReference>
<dbReference type="Proteomes" id="UP001385951">
    <property type="component" value="Unassembled WGS sequence"/>
</dbReference>
<dbReference type="InterPro" id="IPR036291">
    <property type="entry name" value="NAD(P)-bd_dom_sf"/>
</dbReference>
<accession>A0AAW0G0R5</accession>
<protein>
    <recommendedName>
        <fullName evidence="3">NAD(P)-binding protein</fullName>
    </recommendedName>
</protein>
<dbReference type="InterPro" id="IPR052184">
    <property type="entry name" value="SDR_enzymes"/>
</dbReference>
<dbReference type="EMBL" id="JASBNA010000015">
    <property type="protein sequence ID" value="KAK7686923.1"/>
    <property type="molecule type" value="Genomic_DNA"/>
</dbReference>
<dbReference type="PANTHER" id="PTHR45458">
    <property type="entry name" value="SHORT-CHAIN DEHYDROGENASE/REDUCTASE SDR"/>
    <property type="match status" value="1"/>
</dbReference>
<keyword evidence="2" id="KW-1185">Reference proteome</keyword>
<evidence type="ECO:0000313" key="1">
    <source>
        <dbReference type="EMBL" id="KAK7686923.1"/>
    </source>
</evidence>
<evidence type="ECO:0008006" key="3">
    <source>
        <dbReference type="Google" id="ProtNLM"/>
    </source>
</evidence>
<proteinExistence type="predicted"/>
<dbReference type="Pfam" id="PF00106">
    <property type="entry name" value="adh_short"/>
    <property type="match status" value="1"/>
</dbReference>
<comment type="caution">
    <text evidence="1">The sequence shown here is derived from an EMBL/GenBank/DDBJ whole genome shotgun (WGS) entry which is preliminary data.</text>
</comment>
<dbReference type="InterPro" id="IPR002347">
    <property type="entry name" value="SDR_fam"/>
</dbReference>
<dbReference type="PRINTS" id="PR00081">
    <property type="entry name" value="GDHRDH"/>
</dbReference>
<dbReference type="Gene3D" id="3.40.50.720">
    <property type="entry name" value="NAD(P)-binding Rossmann-like Domain"/>
    <property type="match status" value="1"/>
</dbReference>
<sequence length="281" mass="30557">MSTTYFITGANRGIGFAIVNSLAENLNNKVIATVRDKSKAVDLLKLAEQNSNIHIIEVDVGDSKSIDTLDDQIQPFTSQIDIFISNAAMGTIISKVLEIPEHEWLNHYKVNTLGPILVLQKLYKYLIKSDIKKIAIISSLAGSFQAPIKTSFNPYGQTKCALNFAVYNLASELQPEGFIVLAIHPGAVLTETALKTFDIFDARNPQIGGALRSIAITPEESATSVLKIVNKATDEINVLGAISWLGVGVTLGIHGTFVAEIITEITTYLDIYALSIKHKKA</sequence>
<dbReference type="SUPFAM" id="SSF51735">
    <property type="entry name" value="NAD(P)-binding Rossmann-fold domains"/>
    <property type="match status" value="1"/>
</dbReference>
<name>A0AAW0G0R5_9APHY</name>
<reference evidence="1 2" key="1">
    <citation type="submission" date="2022-09" db="EMBL/GenBank/DDBJ databases">
        <authorList>
            <person name="Palmer J.M."/>
        </authorList>
    </citation>
    <scope>NUCLEOTIDE SEQUENCE [LARGE SCALE GENOMIC DNA]</scope>
    <source>
        <strain evidence="1 2">DSM 7382</strain>
    </source>
</reference>